<keyword evidence="2" id="KW-1185">Reference proteome</keyword>
<accession>A0A075BTZ3</accession>
<dbReference type="KEGG" id="vg:26643207"/>
<organism evidence="1 2">
    <name type="scientific">Microcystis phage MaMV-DC</name>
    <dbReference type="NCBI Taxonomy" id="1357715"/>
    <lineage>
        <taxon>Viruses</taxon>
        <taxon>Duplodnaviria</taxon>
        <taxon>Heunggongvirae</taxon>
        <taxon>Uroviricota</taxon>
        <taxon>Caudoviricetes</taxon>
        <taxon>Fukuivirus</taxon>
        <taxon>Fukuivirus MVDC</taxon>
    </lineage>
</organism>
<dbReference type="EMBL" id="KF356199">
    <property type="protein sequence ID" value="AGR48594.1"/>
    <property type="molecule type" value="Genomic_DNA"/>
</dbReference>
<dbReference type="Proteomes" id="UP000028567">
    <property type="component" value="Segment"/>
</dbReference>
<gene>
    <name evidence="1" type="ORF">MaMVDC_29</name>
</gene>
<dbReference type="GeneID" id="26643207"/>
<sequence length="227" mass="26742">MYLTKTLQISDIIWGATDYQFLSLYRPTPEEAGRFIQLWFEDMEPHINYTRLHARMSGGQDNYNKYYLTNVLELGIAAWGADFYNDKNSVDQWRIHYYSPTIRRLVESTPLNMPGGNLRYYCQLAMIANSDSVKGVWARRTQHYRRDSYQRHNHGEFGMTKEEVQLVVENIEPILKTGLLIKWGDYYYWPGARTRHLLLNSNKELYITSSDALELGRLKQRRKRGAG</sequence>
<proteinExistence type="predicted"/>
<dbReference type="RefSeq" id="YP_009217713.1">
    <property type="nucleotide sequence ID" value="NC_029002.1"/>
</dbReference>
<name>A0A075BTZ3_9CAUD</name>
<reference evidence="1 2" key="1">
    <citation type="submission" date="2013-07" db="EMBL/GenBank/DDBJ databases">
        <title>Sequencing and analysis of the complete genome of Microcystis aeruginosa phage MaMV-DC.</title>
        <authorList>
            <person name="Ou T."/>
            <person name="Li S.H."/>
            <person name="Zhang Q.Y."/>
        </authorList>
    </citation>
    <scope>NUCLEOTIDE SEQUENCE [LARGE SCALE GENOMIC DNA]</scope>
</reference>
<protein>
    <submittedName>
        <fullName evidence="1">Uncharacterized protein</fullName>
    </submittedName>
</protein>
<evidence type="ECO:0000313" key="1">
    <source>
        <dbReference type="EMBL" id="AGR48594.1"/>
    </source>
</evidence>
<evidence type="ECO:0000313" key="2">
    <source>
        <dbReference type="Proteomes" id="UP000028567"/>
    </source>
</evidence>